<keyword evidence="4" id="KW-0548">Nucleotidyltransferase</keyword>
<keyword evidence="6" id="KW-0239">DNA-directed DNA polymerase</keyword>
<organism evidence="10 11">
    <name type="scientific">Mytilus galloprovincialis</name>
    <name type="common">Mediterranean mussel</name>
    <dbReference type="NCBI Taxonomy" id="29158"/>
    <lineage>
        <taxon>Eukaryota</taxon>
        <taxon>Metazoa</taxon>
        <taxon>Spiralia</taxon>
        <taxon>Lophotrochozoa</taxon>
        <taxon>Mollusca</taxon>
        <taxon>Bivalvia</taxon>
        <taxon>Autobranchia</taxon>
        <taxon>Pteriomorphia</taxon>
        <taxon>Mytilida</taxon>
        <taxon>Mytiloidea</taxon>
        <taxon>Mytilidae</taxon>
        <taxon>Mytilinae</taxon>
        <taxon>Mytilus</taxon>
    </lineage>
</organism>
<comment type="caution">
    <text evidence="10">The sequence shown here is derived from an EMBL/GenBank/DDBJ whole genome shotgun (WGS) entry which is preliminary data.</text>
</comment>
<protein>
    <recommendedName>
        <fullName evidence="2">DNA-directed DNA polymerase</fullName>
        <ecNumber evidence="2">2.7.7.7</ecNumber>
    </recommendedName>
</protein>
<evidence type="ECO:0000256" key="8">
    <source>
        <dbReference type="ARBA" id="ARBA00049244"/>
    </source>
</evidence>
<evidence type="ECO:0000256" key="1">
    <source>
        <dbReference type="ARBA" id="ARBA00005755"/>
    </source>
</evidence>
<dbReference type="EMBL" id="UYJE01007419">
    <property type="protein sequence ID" value="VDI54583.1"/>
    <property type="molecule type" value="Genomic_DNA"/>
</dbReference>
<dbReference type="PANTHER" id="PTHR31511:SF12">
    <property type="entry name" value="RHO TERMINATION FACTOR N-TERMINAL DOMAIN-CONTAINING PROTEIN"/>
    <property type="match status" value="1"/>
</dbReference>
<dbReference type="OrthoDB" id="6602337at2759"/>
<dbReference type="InterPro" id="IPR017964">
    <property type="entry name" value="DNA-dir_DNA_pol_B_CS"/>
</dbReference>
<evidence type="ECO:0000256" key="3">
    <source>
        <dbReference type="ARBA" id="ARBA00022679"/>
    </source>
</evidence>
<dbReference type="GO" id="GO:0006260">
    <property type="term" value="P:DNA replication"/>
    <property type="evidence" value="ECO:0007669"/>
    <property type="project" value="UniProtKB-KW"/>
</dbReference>
<evidence type="ECO:0000313" key="11">
    <source>
        <dbReference type="Proteomes" id="UP000596742"/>
    </source>
</evidence>
<evidence type="ECO:0000256" key="4">
    <source>
        <dbReference type="ARBA" id="ARBA00022695"/>
    </source>
</evidence>
<dbReference type="Pfam" id="PF03175">
    <property type="entry name" value="DNA_pol_B_2"/>
    <property type="match status" value="1"/>
</dbReference>
<dbReference type="GO" id="GO:0003677">
    <property type="term" value="F:DNA binding"/>
    <property type="evidence" value="ECO:0007669"/>
    <property type="project" value="UniProtKB-KW"/>
</dbReference>
<comment type="similarity">
    <text evidence="1">Belongs to the DNA polymerase type-B family.</text>
</comment>
<evidence type="ECO:0000256" key="5">
    <source>
        <dbReference type="ARBA" id="ARBA00022705"/>
    </source>
</evidence>
<dbReference type="InterPro" id="IPR004868">
    <property type="entry name" value="DNA-dir_DNA_pol_B_mt/vir"/>
</dbReference>
<sequence length="808" mass="93203">MRYYQRHGFGRYWTGEKIGLQNISRRIRHTLCADHMIDIDMKNAHPTLLSWYCHENGIECMGLDAYISDREGLIADLMAYEGINRDDAKTYLLAIINGKIAKLEHDAPTWLRDYYEGMRQIMDEVIKLNPDLHKLARESKEKRGTNYNIEGTTVNYVMCSLENKALMAAFDYLTEQEIEVGSLVFDGLMIHKKGVPRTRLPEILQGCSQRVKEVVGADITFTVKEMDEGYDIPTAEIGQKSHNLDLLLRKGVYPYDYMDSFERLQETQLPPKEAFFSTLTGEHISDEDYAHAQKVWEAFGCKTMRDYHDLYLETDVVLLTDVFENFRKICMEQYGLDPVHYYTAPGLAYDAALKFSNIKLELLTDPDMMLMVEKGIRGGLTMASQRYARANNPYVQDFDPSKPTNYLMYLDANNLYGWAMSRALPTGGFKWINLSEVPDLSTLGEEDEQGYILEVDLEYPRELHDRHNDYPLAPESMVINGVRKLVANLHDKEKYVVHYVNLKKYLARGLKLKKIHRVLKFTQSPWLRAYVEKNTACRTAASTDFEKDFFKLMVNSVFGKTMENIRNRVDVRLVNSEKIALKLVAKPNFKRRTVFSKNLAAVHLHRTKLVFDKPIYLGFSILDISKTLMADFVYDYLKPRYGDRLSICYTDTDSLICDIQTEDVYKDMAESVQQCFDTSNYAPDHASGIQVGVNKKVLGKFKDECAGHPMTEYVGLRPKAYAFKVDREECKRAKGVKKSVVETNLTFADYKECLDTGKEKYRSMKIIRSRLHQVLTLESCKKSLSSNDDKRYILPDGIHTLAHGHYRI</sequence>
<dbReference type="InterPro" id="IPR023211">
    <property type="entry name" value="DNA_pol_palm_dom_sf"/>
</dbReference>
<evidence type="ECO:0000256" key="7">
    <source>
        <dbReference type="ARBA" id="ARBA00023125"/>
    </source>
</evidence>
<feature type="domain" description="DNA-directed DNA polymerase family B mitochondria/virus" evidence="9">
    <location>
        <begin position="243"/>
        <end position="579"/>
    </location>
</feature>
<dbReference type="Gene3D" id="3.90.1600.10">
    <property type="entry name" value="Palm domain of DNA polymerase"/>
    <property type="match status" value="1"/>
</dbReference>
<name>A0A8B6FXN3_MYTGA</name>
<evidence type="ECO:0000256" key="2">
    <source>
        <dbReference type="ARBA" id="ARBA00012417"/>
    </source>
</evidence>
<dbReference type="GO" id="GO:0000166">
    <property type="term" value="F:nucleotide binding"/>
    <property type="evidence" value="ECO:0007669"/>
    <property type="project" value="InterPro"/>
</dbReference>
<evidence type="ECO:0000313" key="10">
    <source>
        <dbReference type="EMBL" id="VDI54583.1"/>
    </source>
</evidence>
<dbReference type="InterPro" id="IPR043502">
    <property type="entry name" value="DNA/RNA_pol_sf"/>
</dbReference>
<proteinExistence type="inferred from homology"/>
<keyword evidence="7" id="KW-0238">DNA-binding</keyword>
<reference evidence="10" key="1">
    <citation type="submission" date="2018-11" db="EMBL/GenBank/DDBJ databases">
        <authorList>
            <person name="Alioto T."/>
            <person name="Alioto T."/>
        </authorList>
    </citation>
    <scope>NUCLEOTIDE SEQUENCE</scope>
</reference>
<accession>A0A8B6FXN3</accession>
<dbReference type="SUPFAM" id="SSF56672">
    <property type="entry name" value="DNA/RNA polymerases"/>
    <property type="match status" value="1"/>
</dbReference>
<dbReference type="PANTHER" id="PTHR31511">
    <property type="entry name" value="PROTEIN CBG23764"/>
    <property type="match status" value="1"/>
</dbReference>
<dbReference type="GO" id="GO:0003887">
    <property type="term" value="F:DNA-directed DNA polymerase activity"/>
    <property type="evidence" value="ECO:0007669"/>
    <property type="project" value="UniProtKB-KW"/>
</dbReference>
<dbReference type="PROSITE" id="PS00116">
    <property type="entry name" value="DNA_POLYMERASE_B"/>
    <property type="match status" value="1"/>
</dbReference>
<keyword evidence="11" id="KW-1185">Reference proteome</keyword>
<dbReference type="EC" id="2.7.7.7" evidence="2"/>
<comment type="catalytic activity">
    <reaction evidence="8">
        <text>DNA(n) + a 2'-deoxyribonucleoside 5'-triphosphate = DNA(n+1) + diphosphate</text>
        <dbReference type="Rhea" id="RHEA:22508"/>
        <dbReference type="Rhea" id="RHEA-COMP:17339"/>
        <dbReference type="Rhea" id="RHEA-COMP:17340"/>
        <dbReference type="ChEBI" id="CHEBI:33019"/>
        <dbReference type="ChEBI" id="CHEBI:61560"/>
        <dbReference type="ChEBI" id="CHEBI:173112"/>
        <dbReference type="EC" id="2.7.7.7"/>
    </reaction>
</comment>
<gene>
    <name evidence="10" type="ORF">MGAL_10B005010</name>
</gene>
<evidence type="ECO:0000259" key="9">
    <source>
        <dbReference type="Pfam" id="PF03175"/>
    </source>
</evidence>
<keyword evidence="3" id="KW-0808">Transferase</keyword>
<keyword evidence="5" id="KW-0235">DNA replication</keyword>
<dbReference type="Proteomes" id="UP000596742">
    <property type="component" value="Unassembled WGS sequence"/>
</dbReference>
<dbReference type="AlphaFoldDB" id="A0A8B6FXN3"/>
<evidence type="ECO:0000256" key="6">
    <source>
        <dbReference type="ARBA" id="ARBA00022932"/>
    </source>
</evidence>